<dbReference type="AlphaFoldDB" id="A0A1I3GER3"/>
<dbReference type="RefSeq" id="WP_175484761.1">
    <property type="nucleotide sequence ID" value="NZ_FORA01000001.1"/>
</dbReference>
<comment type="function">
    <text evidence="9">Catalyzes the first step in the biosynthesis of ornithine lipids, which are phosphorus-free membrane lipids. Catalyzes the 3-hydroxyacyl-acyl carrier protein-dependent acylation of ornithine to form lyso-ornithine lipid (LOL).</text>
</comment>
<evidence type="ECO:0000256" key="9">
    <source>
        <dbReference type="ARBA" id="ARBA00045724"/>
    </source>
</evidence>
<dbReference type="PANTHER" id="PTHR37323">
    <property type="entry name" value="GCN5-RELATED N-ACETYLTRANSFERASE"/>
    <property type="match status" value="1"/>
</dbReference>
<evidence type="ECO:0000256" key="3">
    <source>
        <dbReference type="ARBA" id="ARBA00022679"/>
    </source>
</evidence>
<dbReference type="InterPro" id="IPR016181">
    <property type="entry name" value="Acyl_CoA_acyltransferase"/>
</dbReference>
<evidence type="ECO:0000256" key="2">
    <source>
        <dbReference type="ARBA" id="ARBA00022516"/>
    </source>
</evidence>
<name>A0A1I3GER3_9RHOB</name>
<evidence type="ECO:0000256" key="1">
    <source>
        <dbReference type="ARBA" id="ARBA00005189"/>
    </source>
</evidence>
<keyword evidence="5 11" id="KW-0012">Acyltransferase</keyword>
<proteinExistence type="inferred from homology"/>
<dbReference type="EC" id="2.3.2.30" evidence="7"/>
<comment type="similarity">
    <text evidence="6">Belongs to the acetyltransferase family. OlsB subfamily.</text>
</comment>
<evidence type="ECO:0000256" key="4">
    <source>
        <dbReference type="ARBA" id="ARBA00023098"/>
    </source>
</evidence>
<comment type="catalytic activity">
    <reaction evidence="10">
        <text>a (3R)-hydroxyacyl-[ACP] + L-ornithine = a lyso-ornithine lipid + holo-[ACP] + H(+)</text>
        <dbReference type="Rhea" id="RHEA:20633"/>
        <dbReference type="Rhea" id="RHEA-COMP:9685"/>
        <dbReference type="Rhea" id="RHEA-COMP:9945"/>
        <dbReference type="ChEBI" id="CHEBI:15378"/>
        <dbReference type="ChEBI" id="CHEBI:46911"/>
        <dbReference type="ChEBI" id="CHEBI:64479"/>
        <dbReference type="ChEBI" id="CHEBI:78827"/>
        <dbReference type="ChEBI" id="CHEBI:138482"/>
        <dbReference type="EC" id="2.3.2.30"/>
    </reaction>
    <physiologicalReaction direction="left-to-right" evidence="10">
        <dbReference type="Rhea" id="RHEA:20634"/>
    </physiologicalReaction>
</comment>
<dbReference type="EMBL" id="FORA01000001">
    <property type="protein sequence ID" value="SFI21907.1"/>
    <property type="molecule type" value="Genomic_DNA"/>
</dbReference>
<dbReference type="Pfam" id="PF13444">
    <property type="entry name" value="Acetyltransf_5"/>
    <property type="match status" value="1"/>
</dbReference>
<protein>
    <recommendedName>
        <fullName evidence="8">L-ornithine N(alpha)-acyltransferase</fullName>
        <ecNumber evidence="7">2.3.2.30</ecNumber>
    </recommendedName>
</protein>
<evidence type="ECO:0000256" key="6">
    <source>
        <dbReference type="ARBA" id="ARBA00038095"/>
    </source>
</evidence>
<comment type="pathway">
    <text evidence="1">Lipid metabolism.</text>
</comment>
<evidence type="ECO:0000313" key="11">
    <source>
        <dbReference type="EMBL" id="SFI21907.1"/>
    </source>
</evidence>
<dbReference type="GO" id="GO:0043810">
    <property type="term" value="F:ornithine-acyl [acyl carrier protein] N-acyltransferase activity"/>
    <property type="evidence" value="ECO:0007669"/>
    <property type="project" value="UniProtKB-EC"/>
</dbReference>
<dbReference type="InterPro" id="IPR052351">
    <property type="entry name" value="Ornithine_N-alpha-AT"/>
</dbReference>
<gene>
    <name evidence="11" type="ORF">SAMN04488095_0167</name>
</gene>
<reference evidence="11 12" key="1">
    <citation type="submission" date="2016-10" db="EMBL/GenBank/DDBJ databases">
        <authorList>
            <person name="de Groot N.N."/>
        </authorList>
    </citation>
    <scope>NUCLEOTIDE SEQUENCE [LARGE SCALE GENOMIC DNA]</scope>
    <source>
        <strain evidence="11 12">DSM 19073</strain>
    </source>
</reference>
<dbReference type="Gene3D" id="3.40.630.30">
    <property type="match status" value="1"/>
</dbReference>
<evidence type="ECO:0000313" key="12">
    <source>
        <dbReference type="Proteomes" id="UP000199110"/>
    </source>
</evidence>
<evidence type="ECO:0000256" key="7">
    <source>
        <dbReference type="ARBA" id="ARBA00039058"/>
    </source>
</evidence>
<keyword evidence="2" id="KW-0444">Lipid biosynthesis</keyword>
<keyword evidence="12" id="KW-1185">Reference proteome</keyword>
<accession>A0A1I3GER3</accession>
<dbReference type="STRING" id="390807.SAMN04488095_0167"/>
<evidence type="ECO:0000256" key="8">
    <source>
        <dbReference type="ARBA" id="ARBA00039866"/>
    </source>
</evidence>
<dbReference type="GO" id="GO:0006629">
    <property type="term" value="P:lipid metabolic process"/>
    <property type="evidence" value="ECO:0007669"/>
    <property type="project" value="UniProtKB-KW"/>
</dbReference>
<dbReference type="SUPFAM" id="SSF55729">
    <property type="entry name" value="Acyl-CoA N-acyltransferases (Nat)"/>
    <property type="match status" value="1"/>
</dbReference>
<evidence type="ECO:0000256" key="5">
    <source>
        <dbReference type="ARBA" id="ARBA00023315"/>
    </source>
</evidence>
<keyword evidence="4" id="KW-0443">Lipid metabolism</keyword>
<keyword evidence="3 11" id="KW-0808">Transferase</keyword>
<dbReference type="PANTHER" id="PTHR37323:SF1">
    <property type="entry name" value="L-ORNITHINE N(ALPHA)-ACYLTRANSFERASE"/>
    <property type="match status" value="1"/>
</dbReference>
<dbReference type="Proteomes" id="UP000199110">
    <property type="component" value="Unassembled WGS sequence"/>
</dbReference>
<sequence>METSLTLSISRDPADLWAVRALRHRVFVEEMGATPGPDGQEGDEFDAGCDHLILRDRARPDLGVVATLRTRPGAAYTAREFDVAALQATGRKMAELGRACLHRDYRGGLAGLIIFKGLLDILHANGVGLVVGTASFPGADVTPHLPALRRLRAEALAPPHLCPVARGAGAVPISGDAPRTAMTGVPALIKTYLRAGAWVGDGAYIDRNFNTVDICMVLDLDRVAPLGRQAGRRITTKGADTNV</sequence>
<organism evidence="11 12">
    <name type="scientific">Jannaschia pohangensis</name>
    <dbReference type="NCBI Taxonomy" id="390807"/>
    <lineage>
        <taxon>Bacteria</taxon>
        <taxon>Pseudomonadati</taxon>
        <taxon>Pseudomonadota</taxon>
        <taxon>Alphaproteobacteria</taxon>
        <taxon>Rhodobacterales</taxon>
        <taxon>Roseobacteraceae</taxon>
        <taxon>Jannaschia</taxon>
    </lineage>
</organism>
<evidence type="ECO:0000256" key="10">
    <source>
        <dbReference type="ARBA" id="ARBA00047785"/>
    </source>
</evidence>